<dbReference type="InterPro" id="IPR005119">
    <property type="entry name" value="LysR_subst-bd"/>
</dbReference>
<comment type="similarity">
    <text evidence="1">Belongs to the LysR transcriptional regulatory family.</text>
</comment>
<comment type="caution">
    <text evidence="6">The sequence shown here is derived from an EMBL/GenBank/DDBJ whole genome shotgun (WGS) entry which is preliminary data.</text>
</comment>
<protein>
    <submittedName>
        <fullName evidence="6">LysR family transcriptional regulator</fullName>
    </submittedName>
</protein>
<organism evidence="6 7">
    <name type="scientific">Niallia nealsonii</name>
    <dbReference type="NCBI Taxonomy" id="115979"/>
    <lineage>
        <taxon>Bacteria</taxon>
        <taxon>Bacillati</taxon>
        <taxon>Bacillota</taxon>
        <taxon>Bacilli</taxon>
        <taxon>Bacillales</taxon>
        <taxon>Bacillaceae</taxon>
        <taxon>Niallia</taxon>
    </lineage>
</organism>
<dbReference type="GO" id="GO:0003700">
    <property type="term" value="F:DNA-binding transcription factor activity"/>
    <property type="evidence" value="ECO:0007669"/>
    <property type="project" value="InterPro"/>
</dbReference>
<dbReference type="SUPFAM" id="SSF46785">
    <property type="entry name" value="Winged helix' DNA-binding domain"/>
    <property type="match status" value="1"/>
</dbReference>
<sequence length="301" mass="34404">MNIDYIEAFMYAVHFKSIHKAADALFLSQPTVTARIKTLERELGAELFERSGRGIILTEKGRDFIPFAEQIIRTFEQGKKQLKKGSNLEEMVIGANLITSQYFIPFALPLWKKKHPSILFKFISASNEALVDKLLRKEIDVAFLKKDSHQSLEQVQFLDNSIRLVVKPEHSLAGIQKLTVQQLAKEPLVFFECGAFDWNRVHKIFEIAKVEPRIEFQIGHLEVAKSLIKSGNGIGFLPYLCIKEELDKGELVEIDVTHLLHLTQKIYGTYYSSNRPFLWDDIVSSIELFQHDAVLSGKLAD</sequence>
<dbReference type="FunFam" id="1.10.10.10:FF:000001">
    <property type="entry name" value="LysR family transcriptional regulator"/>
    <property type="match status" value="1"/>
</dbReference>
<dbReference type="InterPro" id="IPR036390">
    <property type="entry name" value="WH_DNA-bd_sf"/>
</dbReference>
<dbReference type="RefSeq" id="WP_101177586.1">
    <property type="nucleotide sequence ID" value="NZ_PISE01000026.1"/>
</dbReference>
<gene>
    <name evidence="6" type="ORF">CWS01_12755</name>
</gene>
<evidence type="ECO:0000256" key="3">
    <source>
        <dbReference type="ARBA" id="ARBA00023125"/>
    </source>
</evidence>
<dbReference type="GO" id="GO:0000976">
    <property type="term" value="F:transcription cis-regulatory region binding"/>
    <property type="evidence" value="ECO:0007669"/>
    <property type="project" value="TreeGrafter"/>
</dbReference>
<keyword evidence="4" id="KW-0804">Transcription</keyword>
<dbReference type="Gene3D" id="1.10.10.10">
    <property type="entry name" value="Winged helix-like DNA-binding domain superfamily/Winged helix DNA-binding domain"/>
    <property type="match status" value="1"/>
</dbReference>
<dbReference type="PROSITE" id="PS50931">
    <property type="entry name" value="HTH_LYSR"/>
    <property type="match status" value="1"/>
</dbReference>
<dbReference type="PANTHER" id="PTHR30126">
    <property type="entry name" value="HTH-TYPE TRANSCRIPTIONAL REGULATOR"/>
    <property type="match status" value="1"/>
</dbReference>
<feature type="domain" description="HTH lysR-type" evidence="5">
    <location>
        <begin position="1"/>
        <end position="58"/>
    </location>
</feature>
<keyword evidence="3" id="KW-0238">DNA-binding</keyword>
<dbReference type="AlphaFoldDB" id="A0A2N0Z1D8"/>
<evidence type="ECO:0000313" key="6">
    <source>
        <dbReference type="EMBL" id="PKG23313.1"/>
    </source>
</evidence>
<evidence type="ECO:0000256" key="4">
    <source>
        <dbReference type="ARBA" id="ARBA00023163"/>
    </source>
</evidence>
<dbReference type="CDD" id="cd05466">
    <property type="entry name" value="PBP2_LTTR_substrate"/>
    <property type="match status" value="1"/>
</dbReference>
<dbReference type="PRINTS" id="PR00039">
    <property type="entry name" value="HTHLYSR"/>
</dbReference>
<dbReference type="OrthoDB" id="9785745at2"/>
<accession>A0A2N0Z1D8</accession>
<dbReference type="InterPro" id="IPR000847">
    <property type="entry name" value="LysR_HTH_N"/>
</dbReference>
<reference evidence="6 7" key="1">
    <citation type="journal article" date="2003" name="Int. J. Syst. Evol. Microbiol.">
        <title>Bacillus nealsonii sp. nov., isolated from a spacecraft-assembly facility, whose spores are gamma-radiation resistant.</title>
        <authorList>
            <person name="Venkateswaran K."/>
            <person name="Kempf M."/>
            <person name="Chen F."/>
            <person name="Satomi M."/>
            <person name="Nicholson W."/>
            <person name="Kern R."/>
        </authorList>
    </citation>
    <scope>NUCLEOTIDE SEQUENCE [LARGE SCALE GENOMIC DNA]</scope>
    <source>
        <strain evidence="6 7">FO-92</strain>
    </source>
</reference>
<evidence type="ECO:0000256" key="1">
    <source>
        <dbReference type="ARBA" id="ARBA00009437"/>
    </source>
</evidence>
<dbReference type="PANTHER" id="PTHR30126:SF40">
    <property type="entry name" value="HTH-TYPE TRANSCRIPTIONAL REGULATOR GLTR"/>
    <property type="match status" value="1"/>
</dbReference>
<dbReference type="Pfam" id="PF03466">
    <property type="entry name" value="LysR_substrate"/>
    <property type="match status" value="1"/>
</dbReference>
<proteinExistence type="inferred from homology"/>
<evidence type="ECO:0000313" key="7">
    <source>
        <dbReference type="Proteomes" id="UP000233375"/>
    </source>
</evidence>
<evidence type="ECO:0000256" key="2">
    <source>
        <dbReference type="ARBA" id="ARBA00023015"/>
    </source>
</evidence>
<keyword evidence="2" id="KW-0805">Transcription regulation</keyword>
<evidence type="ECO:0000259" key="5">
    <source>
        <dbReference type="PROSITE" id="PS50931"/>
    </source>
</evidence>
<dbReference type="InterPro" id="IPR036388">
    <property type="entry name" value="WH-like_DNA-bd_sf"/>
</dbReference>
<dbReference type="EMBL" id="PISE01000026">
    <property type="protein sequence ID" value="PKG23313.1"/>
    <property type="molecule type" value="Genomic_DNA"/>
</dbReference>
<keyword evidence="7" id="KW-1185">Reference proteome</keyword>
<dbReference type="Gene3D" id="3.40.190.290">
    <property type="match status" value="1"/>
</dbReference>
<dbReference type="Pfam" id="PF00126">
    <property type="entry name" value="HTH_1"/>
    <property type="match status" value="1"/>
</dbReference>
<dbReference type="SUPFAM" id="SSF53850">
    <property type="entry name" value="Periplasmic binding protein-like II"/>
    <property type="match status" value="1"/>
</dbReference>
<name>A0A2N0Z1D8_9BACI</name>
<dbReference type="Proteomes" id="UP000233375">
    <property type="component" value="Unassembled WGS sequence"/>
</dbReference>